<feature type="region of interest" description="Disordered" evidence="4">
    <location>
        <begin position="269"/>
        <end position="288"/>
    </location>
</feature>
<evidence type="ECO:0000256" key="2">
    <source>
        <dbReference type="ARBA" id="ARBA00021483"/>
    </source>
</evidence>
<proteinExistence type="predicted"/>
<dbReference type="InterPro" id="IPR002545">
    <property type="entry name" value="CheW-lke_dom"/>
</dbReference>
<dbReference type="OrthoDB" id="9790406at2"/>
<dbReference type="PANTHER" id="PTHR22617">
    <property type="entry name" value="CHEMOTAXIS SENSOR HISTIDINE KINASE-RELATED"/>
    <property type="match status" value="1"/>
</dbReference>
<dbReference type="InterPro" id="IPR039315">
    <property type="entry name" value="CheW"/>
</dbReference>
<feature type="region of interest" description="Disordered" evidence="4">
    <location>
        <begin position="219"/>
        <end position="240"/>
    </location>
</feature>
<name>A0A1T5LXA7_9GAMM</name>
<dbReference type="AlphaFoldDB" id="A0A1T5LXA7"/>
<organism evidence="6 7">
    <name type="scientific">Pseudoxanthomonas indica</name>
    <dbReference type="NCBI Taxonomy" id="428993"/>
    <lineage>
        <taxon>Bacteria</taxon>
        <taxon>Pseudomonadati</taxon>
        <taxon>Pseudomonadota</taxon>
        <taxon>Gammaproteobacteria</taxon>
        <taxon>Lysobacterales</taxon>
        <taxon>Lysobacteraceae</taxon>
        <taxon>Pseudoxanthomonas</taxon>
    </lineage>
</organism>
<dbReference type="PROSITE" id="PS50851">
    <property type="entry name" value="CHEW"/>
    <property type="match status" value="1"/>
</dbReference>
<evidence type="ECO:0000256" key="3">
    <source>
        <dbReference type="ARBA" id="ARBA00022490"/>
    </source>
</evidence>
<feature type="domain" description="CheW-like" evidence="5">
    <location>
        <begin position="290"/>
        <end position="428"/>
    </location>
</feature>
<reference evidence="6 7" key="1">
    <citation type="submission" date="2017-02" db="EMBL/GenBank/DDBJ databases">
        <authorList>
            <person name="Peterson S.W."/>
        </authorList>
    </citation>
    <scope>NUCLEOTIDE SEQUENCE [LARGE SCALE GENOMIC DNA]</scope>
    <source>
        <strain evidence="6 7">P15</strain>
    </source>
</reference>
<dbReference type="Proteomes" id="UP000190341">
    <property type="component" value="Unassembled WGS sequence"/>
</dbReference>
<dbReference type="EMBL" id="FUZV01000002">
    <property type="protein sequence ID" value="SKC80626.1"/>
    <property type="molecule type" value="Genomic_DNA"/>
</dbReference>
<dbReference type="SUPFAM" id="SSF50341">
    <property type="entry name" value="CheW-like"/>
    <property type="match status" value="1"/>
</dbReference>
<evidence type="ECO:0000259" key="5">
    <source>
        <dbReference type="PROSITE" id="PS50851"/>
    </source>
</evidence>
<dbReference type="GO" id="GO:0005829">
    <property type="term" value="C:cytosol"/>
    <property type="evidence" value="ECO:0007669"/>
    <property type="project" value="TreeGrafter"/>
</dbReference>
<evidence type="ECO:0000256" key="1">
    <source>
        <dbReference type="ARBA" id="ARBA00004496"/>
    </source>
</evidence>
<feature type="compositionally biased region" description="Polar residues" evidence="4">
    <location>
        <begin position="269"/>
        <end position="279"/>
    </location>
</feature>
<protein>
    <recommendedName>
        <fullName evidence="2">Chemotaxis protein CheW</fullName>
    </recommendedName>
</protein>
<dbReference type="Gene3D" id="2.40.50.180">
    <property type="entry name" value="CheA-289, Domain 4"/>
    <property type="match status" value="1"/>
</dbReference>
<feature type="region of interest" description="Disordered" evidence="4">
    <location>
        <begin position="15"/>
        <end position="38"/>
    </location>
</feature>
<keyword evidence="7" id="KW-1185">Reference proteome</keyword>
<dbReference type="SMART" id="SM00260">
    <property type="entry name" value="CheW"/>
    <property type="match status" value="1"/>
</dbReference>
<dbReference type="GO" id="GO:0006935">
    <property type="term" value="P:chemotaxis"/>
    <property type="evidence" value="ECO:0007669"/>
    <property type="project" value="InterPro"/>
</dbReference>
<dbReference type="Pfam" id="PF01584">
    <property type="entry name" value="CheW"/>
    <property type="match status" value="1"/>
</dbReference>
<dbReference type="InterPro" id="IPR036061">
    <property type="entry name" value="CheW-like_dom_sf"/>
</dbReference>
<keyword evidence="3" id="KW-0963">Cytoplasm</keyword>
<evidence type="ECO:0000313" key="7">
    <source>
        <dbReference type="Proteomes" id="UP000190341"/>
    </source>
</evidence>
<evidence type="ECO:0000256" key="4">
    <source>
        <dbReference type="SAM" id="MobiDB-lite"/>
    </source>
</evidence>
<dbReference type="GO" id="GO:0007165">
    <property type="term" value="P:signal transduction"/>
    <property type="evidence" value="ECO:0007669"/>
    <property type="project" value="InterPro"/>
</dbReference>
<accession>A0A1T5LXA7</accession>
<dbReference type="RefSeq" id="WP_079725884.1">
    <property type="nucleotide sequence ID" value="NZ_FUZV01000002.1"/>
</dbReference>
<sequence>MNAVPALDSYLLDLLSGDGASTPPTPPRDEAQSAASDPPFVYVDQVPAVADVPKPYGSDVDNIALLAAEAEAASVGGVDQTSVCWEPAPTAEAIEPVTPILDTSADLLAEFDSEFPDQAVEATAAVPTFDVSADLLAEFDSEFPDQAVDATAAVPTFDVSADLLAEFDSEFPDQAVATVDTTDTTAALLAEFDAEFPAGAEVAANAAAPGDFAAAVAEETEADQIQSRMPSAPIRVDAPPAPRVPRNLVPPPADLPAYAKPVFDLLQRQTQDQAAQSPHGNDRRRASDRASRWLRMRCDDQHYALELLKVQEVVLPATLLPLRGAARHMLGVMNLRGQVVPVIDLGLYLDRAAIIDDPLTRIVVLEEQGEILGLRVSAVEDVTTLTDGQIEPPDNTRMCRITHPLFRGVARLAGQQTVILLDASELLR</sequence>
<dbReference type="STRING" id="428993.SAMN06296058_3355"/>
<evidence type="ECO:0000313" key="6">
    <source>
        <dbReference type="EMBL" id="SKC80626.1"/>
    </source>
</evidence>
<comment type="subcellular location">
    <subcellularLocation>
        <location evidence="1">Cytoplasm</location>
    </subcellularLocation>
</comment>
<gene>
    <name evidence="6" type="ORF">SAMN06296058_3355</name>
</gene>
<dbReference type="PANTHER" id="PTHR22617:SF45">
    <property type="entry name" value="CHEMOTAXIS PROTEIN CHEW"/>
    <property type="match status" value="1"/>
</dbReference>
<dbReference type="Gene3D" id="2.30.30.40">
    <property type="entry name" value="SH3 Domains"/>
    <property type="match status" value="1"/>
</dbReference>